<sequence length="164" mass="18451">MNVSKIDQKLIDQVAAKAKANPRLRMNHNFHQPQDLVQRMLNAIEPGSYVRPHCHANPRKDEIFLCLQGAGALVVFDERGSVSQFCPLKPNAGYFGVDVPAGTYHTILSLAESSVFYEVKLGPYLPTNHKDFADWAPEEGSQKAKVYLEELVLLAKEEMGWLER</sequence>
<dbReference type="InterPro" id="IPR027565">
    <property type="entry name" value="Cupin_WbuC"/>
</dbReference>
<dbReference type="CDD" id="cd07005">
    <property type="entry name" value="cupin_WbuC-like"/>
    <property type="match status" value="1"/>
</dbReference>
<feature type="domain" description="Cupin fold metalloprotein WbuC cupin" evidence="1">
    <location>
        <begin position="6"/>
        <end position="84"/>
    </location>
</feature>
<dbReference type="Pfam" id="PF19480">
    <property type="entry name" value="DUF6016"/>
    <property type="match status" value="1"/>
</dbReference>
<protein>
    <recommendedName>
        <fullName evidence="1">Cupin fold metalloprotein WbuC cupin domain-containing protein</fullName>
    </recommendedName>
</protein>
<organism evidence="2 3">
    <name type="scientific">Candidatus Lambdaproteobacteria bacterium RIFOXYD2_FULL_50_16</name>
    <dbReference type="NCBI Taxonomy" id="1817772"/>
    <lineage>
        <taxon>Bacteria</taxon>
        <taxon>Pseudomonadati</taxon>
        <taxon>Pseudomonadota</taxon>
        <taxon>Candidatus Lambdaproteobacteria</taxon>
    </lineage>
</organism>
<dbReference type="AlphaFoldDB" id="A0A1F6GAN7"/>
<name>A0A1F6GAN7_9PROT</name>
<dbReference type="Proteomes" id="UP000178449">
    <property type="component" value="Unassembled WGS sequence"/>
</dbReference>
<dbReference type="EMBL" id="MFNE01000026">
    <property type="protein sequence ID" value="OGG95177.1"/>
    <property type="molecule type" value="Genomic_DNA"/>
</dbReference>
<dbReference type="STRING" id="1817772.A2527_08370"/>
<reference evidence="2 3" key="1">
    <citation type="journal article" date="2016" name="Nat. Commun.">
        <title>Thousands of microbial genomes shed light on interconnected biogeochemical processes in an aquifer system.</title>
        <authorList>
            <person name="Anantharaman K."/>
            <person name="Brown C.T."/>
            <person name="Hug L.A."/>
            <person name="Sharon I."/>
            <person name="Castelle C.J."/>
            <person name="Probst A.J."/>
            <person name="Thomas B.C."/>
            <person name="Singh A."/>
            <person name="Wilkins M.J."/>
            <person name="Karaoz U."/>
            <person name="Brodie E.L."/>
            <person name="Williams K.H."/>
            <person name="Hubbard S.S."/>
            <person name="Banfield J.F."/>
        </authorList>
    </citation>
    <scope>NUCLEOTIDE SEQUENCE [LARGE SCALE GENOMIC DNA]</scope>
</reference>
<evidence type="ECO:0000259" key="1">
    <source>
        <dbReference type="Pfam" id="PF19480"/>
    </source>
</evidence>
<dbReference type="InterPro" id="IPR011051">
    <property type="entry name" value="RmlC_Cupin_sf"/>
</dbReference>
<dbReference type="Gene3D" id="2.60.120.10">
    <property type="entry name" value="Jelly Rolls"/>
    <property type="match status" value="1"/>
</dbReference>
<comment type="caution">
    <text evidence="2">The sequence shown here is derived from an EMBL/GenBank/DDBJ whole genome shotgun (WGS) entry which is preliminary data.</text>
</comment>
<dbReference type="SUPFAM" id="SSF51182">
    <property type="entry name" value="RmlC-like cupins"/>
    <property type="match status" value="1"/>
</dbReference>
<dbReference type="NCBIfam" id="TIGR04366">
    <property type="entry name" value="cupin_WbuC"/>
    <property type="match status" value="1"/>
</dbReference>
<evidence type="ECO:0000313" key="3">
    <source>
        <dbReference type="Proteomes" id="UP000178449"/>
    </source>
</evidence>
<gene>
    <name evidence="2" type="ORF">A2527_08370</name>
</gene>
<proteinExistence type="predicted"/>
<dbReference type="InterPro" id="IPR046058">
    <property type="entry name" value="WbuC_cupin"/>
</dbReference>
<dbReference type="InterPro" id="IPR014710">
    <property type="entry name" value="RmlC-like_jellyroll"/>
</dbReference>
<evidence type="ECO:0000313" key="2">
    <source>
        <dbReference type="EMBL" id="OGG95177.1"/>
    </source>
</evidence>
<accession>A0A1F6GAN7</accession>